<dbReference type="GO" id="GO:0070042">
    <property type="term" value="F:rRNA (uridine-N3-)-methyltransferase activity"/>
    <property type="evidence" value="ECO:0007669"/>
    <property type="project" value="InterPro"/>
</dbReference>
<gene>
    <name evidence="3" type="ORF">M501DRAFT_969897</name>
</gene>
<comment type="caution">
    <text evidence="3">The sequence shown here is derived from an EMBL/GenBank/DDBJ whole genome shotgun (WGS) entry which is preliminary data.</text>
</comment>
<feature type="region of interest" description="Disordered" evidence="1">
    <location>
        <begin position="257"/>
        <end position="280"/>
    </location>
</feature>
<keyword evidence="4" id="KW-1185">Reference proteome</keyword>
<dbReference type="Pfam" id="PF10354">
    <property type="entry name" value="BMT5-like"/>
    <property type="match status" value="1"/>
</dbReference>
<dbReference type="GO" id="GO:0005737">
    <property type="term" value="C:cytoplasm"/>
    <property type="evidence" value="ECO:0007669"/>
    <property type="project" value="TreeGrafter"/>
</dbReference>
<proteinExistence type="predicted"/>
<evidence type="ECO:0000259" key="2">
    <source>
        <dbReference type="Pfam" id="PF10354"/>
    </source>
</evidence>
<dbReference type="OrthoDB" id="273345at2759"/>
<dbReference type="GO" id="GO:0070475">
    <property type="term" value="P:rRNA base methylation"/>
    <property type="evidence" value="ECO:0007669"/>
    <property type="project" value="InterPro"/>
</dbReference>
<dbReference type="SUPFAM" id="SSF53335">
    <property type="entry name" value="S-adenosyl-L-methionine-dependent methyltransferases"/>
    <property type="match status" value="1"/>
</dbReference>
<dbReference type="Proteomes" id="UP000799429">
    <property type="component" value="Unassembled WGS sequence"/>
</dbReference>
<dbReference type="PANTHER" id="PTHR11538">
    <property type="entry name" value="PHENYLALANYL-TRNA SYNTHETASE"/>
    <property type="match status" value="1"/>
</dbReference>
<dbReference type="InterPro" id="IPR029063">
    <property type="entry name" value="SAM-dependent_MTases_sf"/>
</dbReference>
<dbReference type="PANTHER" id="PTHR11538:SF26">
    <property type="entry name" value="FERREDOXIN-FOLD ANTICODON-BINDING DOMAIN-CONTAINING PROTEIN 1"/>
    <property type="match status" value="1"/>
</dbReference>
<dbReference type="AlphaFoldDB" id="A0A9P4VQ13"/>
<evidence type="ECO:0000256" key="1">
    <source>
        <dbReference type="SAM" id="MobiDB-lite"/>
    </source>
</evidence>
<evidence type="ECO:0000313" key="4">
    <source>
        <dbReference type="Proteomes" id="UP000799429"/>
    </source>
</evidence>
<dbReference type="EMBL" id="MU006091">
    <property type="protein sequence ID" value="KAF2841436.1"/>
    <property type="molecule type" value="Genomic_DNA"/>
</dbReference>
<evidence type="ECO:0000313" key="3">
    <source>
        <dbReference type="EMBL" id="KAF2841436.1"/>
    </source>
</evidence>
<accession>A0A9P4VQ13</accession>
<feature type="region of interest" description="Disordered" evidence="1">
    <location>
        <begin position="1"/>
        <end position="46"/>
    </location>
</feature>
<dbReference type="InterPro" id="IPR019446">
    <property type="entry name" value="BMT5-like"/>
</dbReference>
<feature type="compositionally biased region" description="Basic residues" evidence="1">
    <location>
        <begin position="1"/>
        <end position="20"/>
    </location>
</feature>
<organism evidence="3 4">
    <name type="scientific">Patellaria atrata CBS 101060</name>
    <dbReference type="NCBI Taxonomy" id="1346257"/>
    <lineage>
        <taxon>Eukaryota</taxon>
        <taxon>Fungi</taxon>
        <taxon>Dikarya</taxon>
        <taxon>Ascomycota</taxon>
        <taxon>Pezizomycotina</taxon>
        <taxon>Dothideomycetes</taxon>
        <taxon>Dothideomycetes incertae sedis</taxon>
        <taxon>Patellariales</taxon>
        <taxon>Patellariaceae</taxon>
        <taxon>Patellaria</taxon>
    </lineage>
</organism>
<name>A0A9P4VQ13_9PEZI</name>
<sequence length="280" mass="31290">MAKAKAKRRKLEKRSHKGVKSNKPIGASPKKLKPKKRGNGGQSKQEVLPFEANDQILLVGEGDFSFARSIVEHHGCVNVTATCFDTEVDLNRKYPQSKTHTTYLRSQSQSVLHGIDATKLSQQKRIRASRLDRIIFNFPHVGGKSTDVNRQVRHNQDLLVRFFGTALPLLTQRGTVVVTLFEAEPYTLWNVRDLARHVGLVVVRSFRFDAGVYPGYRHARTVGNIAAKGGGWKGEERAARTYVFCAKESYDAVLRAAGHSNSNSTEKKRKADESSSDDED</sequence>
<protein>
    <recommendedName>
        <fullName evidence="2">25S rRNA (uridine-N(3))-methyltransferase BMT5-like domain-containing protein</fullName>
    </recommendedName>
</protein>
<reference evidence="3" key="1">
    <citation type="journal article" date="2020" name="Stud. Mycol.">
        <title>101 Dothideomycetes genomes: a test case for predicting lifestyles and emergence of pathogens.</title>
        <authorList>
            <person name="Haridas S."/>
            <person name="Albert R."/>
            <person name="Binder M."/>
            <person name="Bloem J."/>
            <person name="Labutti K."/>
            <person name="Salamov A."/>
            <person name="Andreopoulos B."/>
            <person name="Baker S."/>
            <person name="Barry K."/>
            <person name="Bills G."/>
            <person name="Bluhm B."/>
            <person name="Cannon C."/>
            <person name="Castanera R."/>
            <person name="Culley D."/>
            <person name="Daum C."/>
            <person name="Ezra D."/>
            <person name="Gonzalez J."/>
            <person name="Henrissat B."/>
            <person name="Kuo A."/>
            <person name="Liang C."/>
            <person name="Lipzen A."/>
            <person name="Lutzoni F."/>
            <person name="Magnuson J."/>
            <person name="Mondo S."/>
            <person name="Nolan M."/>
            <person name="Ohm R."/>
            <person name="Pangilinan J."/>
            <person name="Park H.-J."/>
            <person name="Ramirez L."/>
            <person name="Alfaro M."/>
            <person name="Sun H."/>
            <person name="Tritt A."/>
            <person name="Yoshinaga Y."/>
            <person name="Zwiers L.-H."/>
            <person name="Turgeon B."/>
            <person name="Goodwin S."/>
            <person name="Spatafora J."/>
            <person name="Crous P."/>
            <person name="Grigoriev I."/>
        </authorList>
    </citation>
    <scope>NUCLEOTIDE SEQUENCE</scope>
    <source>
        <strain evidence="3">CBS 101060</strain>
    </source>
</reference>
<feature type="domain" description="25S rRNA (uridine-N(3))-methyltransferase BMT5-like" evidence="2">
    <location>
        <begin position="57"/>
        <end position="220"/>
    </location>
</feature>